<dbReference type="PANTHER" id="PTHR43080">
    <property type="entry name" value="CBS DOMAIN-CONTAINING PROTEIN CBSX3, MITOCHONDRIAL"/>
    <property type="match status" value="1"/>
</dbReference>
<dbReference type="Pfam" id="PF10335">
    <property type="entry name" value="DUF294_C"/>
    <property type="match status" value="1"/>
</dbReference>
<feature type="domain" description="Cyclic nucleotide-binding" evidence="3">
    <location>
        <begin position="37"/>
        <end position="114"/>
    </location>
</feature>
<feature type="domain" description="CBS" evidence="4">
    <location>
        <begin position="158"/>
        <end position="214"/>
    </location>
</feature>
<organism evidence="5 6">
    <name type="scientific">Ornithinimicrobium cerasi</name>
    <dbReference type="NCBI Taxonomy" id="2248773"/>
    <lineage>
        <taxon>Bacteria</taxon>
        <taxon>Bacillati</taxon>
        <taxon>Actinomycetota</taxon>
        <taxon>Actinomycetes</taxon>
        <taxon>Micrococcales</taxon>
        <taxon>Ornithinimicrobiaceae</taxon>
        <taxon>Ornithinimicrobium</taxon>
    </lineage>
</organism>
<dbReference type="GO" id="GO:0008773">
    <property type="term" value="F:[protein-PII] uridylyltransferase activity"/>
    <property type="evidence" value="ECO:0007669"/>
    <property type="project" value="InterPro"/>
</dbReference>
<dbReference type="InterPro" id="IPR046342">
    <property type="entry name" value="CBS_dom_sf"/>
</dbReference>
<dbReference type="Pfam" id="PF00027">
    <property type="entry name" value="cNMP_binding"/>
    <property type="match status" value="1"/>
</dbReference>
<dbReference type="Proteomes" id="UP000219688">
    <property type="component" value="Unassembled WGS sequence"/>
</dbReference>
<dbReference type="InterPro" id="IPR000644">
    <property type="entry name" value="CBS_dom"/>
</dbReference>
<name>A0A285VPH6_9MICO</name>
<dbReference type="SMART" id="SM00116">
    <property type="entry name" value="CBS"/>
    <property type="match status" value="2"/>
</dbReference>
<dbReference type="SUPFAM" id="SSF51206">
    <property type="entry name" value="cAMP-binding domain-like"/>
    <property type="match status" value="1"/>
</dbReference>
<evidence type="ECO:0000313" key="6">
    <source>
        <dbReference type="Proteomes" id="UP000219688"/>
    </source>
</evidence>
<dbReference type="CDD" id="cd00038">
    <property type="entry name" value="CAP_ED"/>
    <property type="match status" value="1"/>
</dbReference>
<dbReference type="PROSITE" id="PS51371">
    <property type="entry name" value="CBS"/>
    <property type="match status" value="2"/>
</dbReference>
<dbReference type="PANTHER" id="PTHR43080:SF2">
    <property type="entry name" value="CBS DOMAIN-CONTAINING PROTEIN"/>
    <property type="match status" value="1"/>
</dbReference>
<dbReference type="SMART" id="SM00100">
    <property type="entry name" value="cNMP"/>
    <property type="match status" value="1"/>
</dbReference>
<dbReference type="CDD" id="cd04587">
    <property type="entry name" value="CBS_pair_CAP-ED_NT_Pol-beta-like_DUF294_assoc"/>
    <property type="match status" value="1"/>
</dbReference>
<dbReference type="InterPro" id="IPR018490">
    <property type="entry name" value="cNMP-bd_dom_sf"/>
</dbReference>
<feature type="domain" description="CBS" evidence="4">
    <location>
        <begin position="222"/>
        <end position="279"/>
    </location>
</feature>
<dbReference type="InterPro" id="IPR014710">
    <property type="entry name" value="RmlC-like_jellyroll"/>
</dbReference>
<dbReference type="InterPro" id="IPR018821">
    <property type="entry name" value="DUF294_put_nucleoTrafse_sb-bd"/>
</dbReference>
<dbReference type="Gene3D" id="2.60.120.10">
    <property type="entry name" value="Jelly Rolls"/>
    <property type="match status" value="1"/>
</dbReference>
<evidence type="ECO:0000259" key="3">
    <source>
        <dbReference type="PROSITE" id="PS50042"/>
    </source>
</evidence>
<dbReference type="Pfam" id="PF00571">
    <property type="entry name" value="CBS"/>
    <property type="match status" value="2"/>
</dbReference>
<dbReference type="InterPro" id="IPR005105">
    <property type="entry name" value="GlnD_Uridyltrans_N"/>
</dbReference>
<accession>A0A285VPH6</accession>
<dbReference type="InterPro" id="IPR051257">
    <property type="entry name" value="Diverse_CBS-Domain"/>
</dbReference>
<dbReference type="Pfam" id="PF03445">
    <property type="entry name" value="DUF294"/>
    <property type="match status" value="1"/>
</dbReference>
<dbReference type="Gene3D" id="3.10.580.10">
    <property type="entry name" value="CBS-domain"/>
    <property type="match status" value="1"/>
</dbReference>
<dbReference type="CDD" id="cd05401">
    <property type="entry name" value="NT_GlnE_GlnD_like"/>
    <property type="match status" value="1"/>
</dbReference>
<evidence type="ECO:0000256" key="1">
    <source>
        <dbReference type="ARBA" id="ARBA00023122"/>
    </source>
</evidence>
<evidence type="ECO:0000259" key="4">
    <source>
        <dbReference type="PROSITE" id="PS51371"/>
    </source>
</evidence>
<gene>
    <name evidence="5" type="ORF">SAMN05421879_106132</name>
</gene>
<reference evidence="6" key="1">
    <citation type="submission" date="2017-08" db="EMBL/GenBank/DDBJ databases">
        <authorList>
            <person name="Varghese N."/>
            <person name="Submissions S."/>
        </authorList>
    </citation>
    <scope>NUCLEOTIDE SEQUENCE [LARGE SCALE GENOMIC DNA]</scope>
    <source>
        <strain evidence="6">USBA17B2</strain>
    </source>
</reference>
<dbReference type="RefSeq" id="WP_097188282.1">
    <property type="nucleotide sequence ID" value="NZ_OBQK01000006.1"/>
</dbReference>
<dbReference type="PROSITE" id="PS50042">
    <property type="entry name" value="CNMP_BINDING_3"/>
    <property type="match status" value="1"/>
</dbReference>
<evidence type="ECO:0000256" key="2">
    <source>
        <dbReference type="PROSITE-ProRule" id="PRU00703"/>
    </source>
</evidence>
<dbReference type="EMBL" id="OBQK01000006">
    <property type="protein sequence ID" value="SOC55960.1"/>
    <property type="molecule type" value="Genomic_DNA"/>
</dbReference>
<keyword evidence="6" id="KW-1185">Reference proteome</keyword>
<keyword evidence="1 2" id="KW-0129">CBS domain</keyword>
<sequence>MDVELAEVRDFLAGHAPFDVLPDAVLEDLPRRCTLRYARRGTEILRAGERNDRLFVVRSGAVDITDDGQVVDRVGAGGSFGMSAVVEHVPTRYAVTAREDTLLITLPQEAFDELSAAHPEVTLHFAATHHERIKAAIARLHEGRRGSAVLRTSVRDLVRRAPVTVGPDVSIGSAAKVMTDAGVSSLLVMEEGRLTGIMTDRDLRRRVLAAGTDPARPVRDVMTSAPVTVGADALALEVMLEMTGRNLHHLPVLEVDGSVLGLVTTTDLIRLERSNPVYLVADLARQPDAAGVVGHAREVPALISQLVAEDATAGDIGRVTTALLDAVGTRLLELAQAEVEQDLGPAPGGFAWVVLGSAAREELGLGGDQDHALVLADGADPAHPWWARLADRVTEGLEAAGLPRCEGEVMATNPRWRMTVGRWRATFARWSHEPEPDAVLRAAIFYDMRALYGDASLVEDLRADVVPLAARSDLLLSYLAAQAARMRPPLGFFRGFVLEDSGAHRDTLDVKRGITAVVQVARVHALRAGSPALGTTARLAAARAAGVVPAETARDLSDALELMSYLRLHHQAEQLRRGERPDNHLAPERLGGLERRHLRDAFAIVRAAQQGLLLRGPRVG</sequence>
<dbReference type="SUPFAM" id="SSF54631">
    <property type="entry name" value="CBS-domain pair"/>
    <property type="match status" value="1"/>
</dbReference>
<protein>
    <submittedName>
        <fullName evidence="5">CBS domain-containing protein</fullName>
    </submittedName>
</protein>
<proteinExistence type="predicted"/>
<evidence type="ECO:0000313" key="5">
    <source>
        <dbReference type="EMBL" id="SOC55960.1"/>
    </source>
</evidence>
<dbReference type="InterPro" id="IPR000595">
    <property type="entry name" value="cNMP-bd_dom"/>
</dbReference>
<dbReference type="AlphaFoldDB" id="A0A285VPH6"/>